<keyword evidence="9" id="KW-1185">Reference proteome</keyword>
<reference evidence="8 9" key="1">
    <citation type="submission" date="2016-11" db="EMBL/GenBank/DDBJ databases">
        <title>Whole Genome Sequencing of Mucilaginibacter polytrichastri RG4-7(T) isolated from the moss sample.</title>
        <authorList>
            <person name="Li Y."/>
        </authorList>
    </citation>
    <scope>NUCLEOTIDE SEQUENCE [LARGE SCALE GENOMIC DNA]</scope>
    <source>
        <strain evidence="8 9">RG4-7</strain>
    </source>
</reference>
<protein>
    <recommendedName>
        <fullName evidence="10">RagB/SusD domain-containing protein</fullName>
    </recommendedName>
</protein>
<dbReference type="Pfam" id="PF14322">
    <property type="entry name" value="SusD-like_3"/>
    <property type="match status" value="1"/>
</dbReference>
<feature type="domain" description="SusD-like N-terminal" evidence="7">
    <location>
        <begin position="111"/>
        <end position="242"/>
    </location>
</feature>
<evidence type="ECO:0000256" key="1">
    <source>
        <dbReference type="ARBA" id="ARBA00004442"/>
    </source>
</evidence>
<dbReference type="InterPro" id="IPR012944">
    <property type="entry name" value="SusD_RagB_dom"/>
</dbReference>
<evidence type="ECO:0000256" key="4">
    <source>
        <dbReference type="ARBA" id="ARBA00023136"/>
    </source>
</evidence>
<evidence type="ECO:0000259" key="6">
    <source>
        <dbReference type="Pfam" id="PF07980"/>
    </source>
</evidence>
<evidence type="ECO:0000259" key="7">
    <source>
        <dbReference type="Pfam" id="PF14322"/>
    </source>
</evidence>
<dbReference type="STRING" id="1302689.RG47T_4228"/>
<dbReference type="InterPro" id="IPR033985">
    <property type="entry name" value="SusD-like_N"/>
</dbReference>
<dbReference type="OrthoDB" id="621570at2"/>
<dbReference type="InterPro" id="IPR011990">
    <property type="entry name" value="TPR-like_helical_dom_sf"/>
</dbReference>
<accession>A0A1Q6A424</accession>
<organism evidence="8 9">
    <name type="scientific">Mucilaginibacter polytrichastri</name>
    <dbReference type="NCBI Taxonomy" id="1302689"/>
    <lineage>
        <taxon>Bacteria</taxon>
        <taxon>Pseudomonadati</taxon>
        <taxon>Bacteroidota</taxon>
        <taxon>Sphingobacteriia</taxon>
        <taxon>Sphingobacteriales</taxon>
        <taxon>Sphingobacteriaceae</taxon>
        <taxon>Mucilaginibacter</taxon>
    </lineage>
</organism>
<comment type="subcellular location">
    <subcellularLocation>
        <location evidence="1">Cell outer membrane</location>
    </subcellularLocation>
</comment>
<name>A0A1Q6A424_9SPHI</name>
<dbReference type="RefSeq" id="WP_074491293.1">
    <property type="nucleotide sequence ID" value="NZ_FPAM01000009.1"/>
</dbReference>
<dbReference type="GO" id="GO:0009279">
    <property type="term" value="C:cell outer membrane"/>
    <property type="evidence" value="ECO:0007669"/>
    <property type="project" value="UniProtKB-SubCell"/>
</dbReference>
<dbReference type="Proteomes" id="UP000186720">
    <property type="component" value="Unassembled WGS sequence"/>
</dbReference>
<gene>
    <name evidence="8" type="ORF">RG47T_4228</name>
</gene>
<evidence type="ECO:0000313" key="9">
    <source>
        <dbReference type="Proteomes" id="UP000186720"/>
    </source>
</evidence>
<dbReference type="PROSITE" id="PS51257">
    <property type="entry name" value="PROKAR_LIPOPROTEIN"/>
    <property type="match status" value="1"/>
</dbReference>
<proteinExistence type="inferred from homology"/>
<keyword evidence="3" id="KW-0732">Signal</keyword>
<dbReference type="Pfam" id="PF07980">
    <property type="entry name" value="SusD_RagB"/>
    <property type="match status" value="1"/>
</dbReference>
<sequence>MKRYNDIKTVKILICLAGLIMVAGISGCKKAIDIGAPTTLINTANVYTSDGTAEAAVSGLLSSLASSGHMYNGTGSISILQGLAADEFTFYAAPASSPPNLFYANSLTTLNNNNYYWPEIYSEIFICNSVIQGLSSASAASLTPAVQAQLMGEVKFIRAFIYFNAVNLYGDVPLILGTDPAVNSIASRAPAATVIQQVIKDLIDAQSLLPDNSYVTLAGLTTTSRILPNKQAVNALLSRVYLYTKDWKNAEAQASNIINASSYVLEPVLTNVFLKASREAIWQLQSISVNYGNADVNVLLMVAAPTSVANDYALSNSLLGAFEGGDNRFSNWVGKISSGANTYYYAAKYKQNSVASVSLITEYPIMFRLAEQYLIRAESRAQQNNNIGAQSDLNAIRTRAGLGNTTATTQSDLLNAIYNERRIELFTEFGHRWFDLKRTGQLDAVMGVAAPLKGGTWSSYKALIPLPLTEIQADSHLTQNPGY</sequence>
<evidence type="ECO:0000256" key="5">
    <source>
        <dbReference type="ARBA" id="ARBA00023237"/>
    </source>
</evidence>
<dbReference type="AlphaFoldDB" id="A0A1Q6A424"/>
<comment type="similarity">
    <text evidence="2">Belongs to the SusD family.</text>
</comment>
<evidence type="ECO:0000256" key="2">
    <source>
        <dbReference type="ARBA" id="ARBA00006275"/>
    </source>
</evidence>
<evidence type="ECO:0000256" key="3">
    <source>
        <dbReference type="ARBA" id="ARBA00022729"/>
    </source>
</evidence>
<evidence type="ECO:0008006" key="10">
    <source>
        <dbReference type="Google" id="ProtNLM"/>
    </source>
</evidence>
<dbReference type="Gene3D" id="1.25.40.390">
    <property type="match status" value="1"/>
</dbReference>
<dbReference type="CDD" id="cd08977">
    <property type="entry name" value="SusD"/>
    <property type="match status" value="1"/>
</dbReference>
<dbReference type="SUPFAM" id="SSF48452">
    <property type="entry name" value="TPR-like"/>
    <property type="match status" value="1"/>
</dbReference>
<dbReference type="EMBL" id="MPPL01000001">
    <property type="protein sequence ID" value="OKS88750.1"/>
    <property type="molecule type" value="Genomic_DNA"/>
</dbReference>
<keyword evidence="4" id="KW-0472">Membrane</keyword>
<evidence type="ECO:0000313" key="8">
    <source>
        <dbReference type="EMBL" id="OKS88750.1"/>
    </source>
</evidence>
<comment type="caution">
    <text evidence="8">The sequence shown here is derived from an EMBL/GenBank/DDBJ whole genome shotgun (WGS) entry which is preliminary data.</text>
</comment>
<keyword evidence="5" id="KW-0998">Cell outer membrane</keyword>
<feature type="domain" description="RagB/SusD" evidence="6">
    <location>
        <begin position="337"/>
        <end position="483"/>
    </location>
</feature>